<dbReference type="SUPFAM" id="SSF53474">
    <property type="entry name" value="alpha/beta-Hydrolases"/>
    <property type="match status" value="1"/>
</dbReference>
<feature type="region of interest" description="Disordered" evidence="1">
    <location>
        <begin position="248"/>
        <end position="270"/>
    </location>
</feature>
<proteinExistence type="predicted"/>
<sequence>MSDALTLSGGGSTTVALDTLFVDASRLGAAEASASEWIERFAVIAARLDALEGVRTACLDGDRLSPSVGGSAGAALAEARERIEWLRARLLEAAEQYGATERFVSSLWDAGGRLAAVALGALAPGAVIRTLGLAAVALPFVLAGVGIARLLGAEPRWNDLPLIRWLGERRALLNDPAFVRLVRTAADHADDFALTAAFGTSAGSIGAAIGAPMSASTLLGAAGIASTLGVGGGLLADGPVRIEAVPGARHPSEAAPPAGSRPVAAPTGVGDLAARVPPSDGRAQITVERYDVDGEHRWIVYVGGTVDFTLEAGREPFDMTSNVHGVADDVALDALRAGIDSAGAERAVRAALVEAGAAPGDPLVAVGHSGGGVIAAGLAADPELNVVAGVSLGGPVAATPIRSGVPFLSAEHAEDLVPATGGAGHPSPDRLVVSRSVLEPGQDDGELLPAHRLVRYQETADLIDGSEEDRLVAFRRTVTDFTGGAGGHRTQWRASRE</sequence>
<gene>
    <name evidence="2" type="ORF">GCM10009750_08220</name>
</gene>
<dbReference type="EMBL" id="BAAANK010000002">
    <property type="protein sequence ID" value="GAA1827109.1"/>
    <property type="molecule type" value="Genomic_DNA"/>
</dbReference>
<protein>
    <recommendedName>
        <fullName evidence="4">Alpha/beta hydrolase</fullName>
    </recommendedName>
</protein>
<keyword evidence="3" id="KW-1185">Reference proteome</keyword>
<dbReference type="Proteomes" id="UP001501746">
    <property type="component" value="Unassembled WGS sequence"/>
</dbReference>
<organism evidence="2 3">
    <name type="scientific">Agromyces salentinus</name>
    <dbReference type="NCBI Taxonomy" id="269421"/>
    <lineage>
        <taxon>Bacteria</taxon>
        <taxon>Bacillati</taxon>
        <taxon>Actinomycetota</taxon>
        <taxon>Actinomycetes</taxon>
        <taxon>Micrococcales</taxon>
        <taxon>Microbacteriaceae</taxon>
        <taxon>Agromyces</taxon>
    </lineage>
</organism>
<dbReference type="InterPro" id="IPR029058">
    <property type="entry name" value="AB_hydrolase_fold"/>
</dbReference>
<name>A0ABN2MJK8_9MICO</name>
<dbReference type="RefSeq" id="WP_157427231.1">
    <property type="nucleotide sequence ID" value="NZ_BAAANK010000002.1"/>
</dbReference>
<dbReference type="Gene3D" id="3.40.50.1820">
    <property type="entry name" value="alpha/beta hydrolase"/>
    <property type="match status" value="1"/>
</dbReference>
<comment type="caution">
    <text evidence="2">The sequence shown here is derived from an EMBL/GenBank/DDBJ whole genome shotgun (WGS) entry which is preliminary data.</text>
</comment>
<reference evidence="2 3" key="1">
    <citation type="journal article" date="2019" name="Int. J. Syst. Evol. Microbiol.">
        <title>The Global Catalogue of Microorganisms (GCM) 10K type strain sequencing project: providing services to taxonomists for standard genome sequencing and annotation.</title>
        <authorList>
            <consortium name="The Broad Institute Genomics Platform"/>
            <consortium name="The Broad Institute Genome Sequencing Center for Infectious Disease"/>
            <person name="Wu L."/>
            <person name="Ma J."/>
        </authorList>
    </citation>
    <scope>NUCLEOTIDE SEQUENCE [LARGE SCALE GENOMIC DNA]</scope>
    <source>
        <strain evidence="2 3">JCM 14323</strain>
    </source>
</reference>
<accession>A0ABN2MJK8</accession>
<evidence type="ECO:0000313" key="3">
    <source>
        <dbReference type="Proteomes" id="UP001501746"/>
    </source>
</evidence>
<evidence type="ECO:0000256" key="1">
    <source>
        <dbReference type="SAM" id="MobiDB-lite"/>
    </source>
</evidence>
<evidence type="ECO:0000313" key="2">
    <source>
        <dbReference type="EMBL" id="GAA1827109.1"/>
    </source>
</evidence>
<evidence type="ECO:0008006" key="4">
    <source>
        <dbReference type="Google" id="ProtNLM"/>
    </source>
</evidence>